<feature type="domain" description="PAS" evidence="7">
    <location>
        <begin position="392"/>
        <end position="462"/>
    </location>
</feature>
<dbReference type="AlphaFoldDB" id="A0A495J7I9"/>
<evidence type="ECO:0000256" key="4">
    <source>
        <dbReference type="ARBA" id="ARBA00022679"/>
    </source>
</evidence>
<dbReference type="Gene3D" id="1.10.287.130">
    <property type="match status" value="1"/>
</dbReference>
<dbReference type="SMART" id="SM00091">
    <property type="entry name" value="PAS"/>
    <property type="match status" value="5"/>
</dbReference>
<evidence type="ECO:0000256" key="5">
    <source>
        <dbReference type="ARBA" id="ARBA00022777"/>
    </source>
</evidence>
<feature type="domain" description="PAC" evidence="8">
    <location>
        <begin position="87"/>
        <end position="143"/>
    </location>
</feature>
<dbReference type="EC" id="2.7.13.3" evidence="2"/>
<dbReference type="InterPro" id="IPR013655">
    <property type="entry name" value="PAS_fold_3"/>
</dbReference>
<evidence type="ECO:0000259" key="8">
    <source>
        <dbReference type="PROSITE" id="PS50113"/>
    </source>
</evidence>
<name>A0A495J7I9_9SPHI</name>
<keyword evidence="5" id="KW-0418">Kinase</keyword>
<accession>A0A495J7I9</accession>
<feature type="domain" description="PAS" evidence="7">
    <location>
        <begin position="268"/>
        <end position="339"/>
    </location>
</feature>
<dbReference type="PROSITE" id="PS50112">
    <property type="entry name" value="PAS"/>
    <property type="match status" value="3"/>
</dbReference>
<evidence type="ECO:0000256" key="1">
    <source>
        <dbReference type="ARBA" id="ARBA00000085"/>
    </source>
</evidence>
<dbReference type="Pfam" id="PF08448">
    <property type="entry name" value="PAS_4"/>
    <property type="match status" value="1"/>
</dbReference>
<sequence length="866" mass="97817">MEINTGAEEFAAYSENIFRTIIEESPSPVGLYVGREMVIRVVNDSILNIWGKDRSIIGKTFSQALPELEGQPFFKLLDDVFTTGIAYEASEDLVRLLANGQLTDFYFNFTYKPLKTPEGKVWGVLNTATDVTDLVLTRKKLQAAEDRTRFALDAAEMGTWDLDLLNNLITWDDRCKELFGFPKDDDARYEDVLNYIHPDDMPRVDIAVMNAINPLLKESYDVSFRTVGSNTLKWVRCKGRAYFDEHSKPYRFAGTIVDITPEISTRDEQQKLLFLIENSSDSISLTTWDGKFTYINEAGKKMTGFDSNDYGHNEGYSFLMPHEFATVQNVILPQMLKHGRWSGKLNYRNKKTGECIPGWINSLLIKDPLTEQPIGRATVVRDMRAEIEARKEQQKLITVVENSADLIGVTNPEGFVIYMNQAGMKMMGADSIEECYRHSSDYFMPDALQILEKEARPAMRESGGWAGEVNYRHFKTGEAIPVWLNGFKVTDADTGEAIGFASVTRDIRAEKAARQALAQSEQLFRNITIAAPAALWMTDANSMITYVNEVWINWTGQPLEAQLGTGWLNAVVTEDRDEAAANLIADFAQRKFHESQFRIQHTGGQLRHIICTGNPQYDAEGNFSGYIGACVDITELKQLQRQKDDFIGIASHELKTPVTSIKAYAQLLESIMRKKGDVKEAFMISKMDVQINRLTVLIEDLLDVTKITSGRLQFHQSWFDFNRMLQEVIEELQRTTTKHTLIEDLNSETQIYADKDRIGQVLINLITNAIKYSPGSDEIIISSKIVDGTVEVCVRDFGIGIAKDKLGKVFEQFYRVSGDKEHTFPGLGLGLYISSEIIKREGGKIWVNSIEGQGSTFCFSLPLQRG</sequence>
<organism evidence="9 10">
    <name type="scientific">Mucilaginibacter gracilis</name>
    <dbReference type="NCBI Taxonomy" id="423350"/>
    <lineage>
        <taxon>Bacteria</taxon>
        <taxon>Pseudomonadati</taxon>
        <taxon>Bacteroidota</taxon>
        <taxon>Sphingobacteriia</taxon>
        <taxon>Sphingobacteriales</taxon>
        <taxon>Sphingobacteriaceae</taxon>
        <taxon>Mucilaginibacter</taxon>
    </lineage>
</organism>
<proteinExistence type="predicted"/>
<dbReference type="PRINTS" id="PR00344">
    <property type="entry name" value="BCTRLSENSOR"/>
</dbReference>
<feature type="domain" description="Histidine kinase" evidence="6">
    <location>
        <begin position="649"/>
        <end position="865"/>
    </location>
</feature>
<evidence type="ECO:0000256" key="2">
    <source>
        <dbReference type="ARBA" id="ARBA00012438"/>
    </source>
</evidence>
<dbReference type="Gene3D" id="3.30.565.10">
    <property type="entry name" value="Histidine kinase-like ATPase, C-terminal domain"/>
    <property type="match status" value="1"/>
</dbReference>
<feature type="domain" description="PAS" evidence="7">
    <location>
        <begin position="144"/>
        <end position="215"/>
    </location>
</feature>
<dbReference type="CDD" id="cd00075">
    <property type="entry name" value="HATPase"/>
    <property type="match status" value="1"/>
</dbReference>
<dbReference type="InterPro" id="IPR003594">
    <property type="entry name" value="HATPase_dom"/>
</dbReference>
<gene>
    <name evidence="9" type="ORF">BDD43_5209</name>
</gene>
<evidence type="ECO:0000256" key="3">
    <source>
        <dbReference type="ARBA" id="ARBA00022553"/>
    </source>
</evidence>
<dbReference type="Pfam" id="PF08447">
    <property type="entry name" value="PAS_3"/>
    <property type="match status" value="2"/>
</dbReference>
<dbReference type="InterPro" id="IPR035965">
    <property type="entry name" value="PAS-like_dom_sf"/>
</dbReference>
<dbReference type="OrthoDB" id="9813151at2"/>
<dbReference type="Pfam" id="PF13188">
    <property type="entry name" value="PAS_8"/>
    <property type="match status" value="1"/>
</dbReference>
<dbReference type="SMART" id="SM00388">
    <property type="entry name" value="HisKA"/>
    <property type="match status" value="1"/>
</dbReference>
<dbReference type="InterPro" id="IPR013656">
    <property type="entry name" value="PAS_4"/>
</dbReference>
<dbReference type="NCBIfam" id="TIGR00229">
    <property type="entry name" value="sensory_box"/>
    <property type="match status" value="3"/>
</dbReference>
<dbReference type="SUPFAM" id="SSF55785">
    <property type="entry name" value="PYP-like sensor domain (PAS domain)"/>
    <property type="match status" value="5"/>
</dbReference>
<keyword evidence="10" id="KW-1185">Reference proteome</keyword>
<evidence type="ECO:0000259" key="7">
    <source>
        <dbReference type="PROSITE" id="PS50112"/>
    </source>
</evidence>
<dbReference type="Proteomes" id="UP000268007">
    <property type="component" value="Unassembled WGS sequence"/>
</dbReference>
<dbReference type="PROSITE" id="PS50109">
    <property type="entry name" value="HIS_KIN"/>
    <property type="match status" value="1"/>
</dbReference>
<reference evidence="9 10" key="1">
    <citation type="submission" date="2018-10" db="EMBL/GenBank/DDBJ databases">
        <title>Genomic Encyclopedia of Archaeal and Bacterial Type Strains, Phase II (KMG-II): from individual species to whole genera.</title>
        <authorList>
            <person name="Goeker M."/>
        </authorList>
    </citation>
    <scope>NUCLEOTIDE SEQUENCE [LARGE SCALE GENOMIC DNA]</scope>
    <source>
        <strain evidence="9 10">DSM 18602</strain>
    </source>
</reference>
<dbReference type="PROSITE" id="PS50113">
    <property type="entry name" value="PAC"/>
    <property type="match status" value="2"/>
</dbReference>
<evidence type="ECO:0000259" key="6">
    <source>
        <dbReference type="PROSITE" id="PS50109"/>
    </source>
</evidence>
<dbReference type="InterPro" id="IPR000700">
    <property type="entry name" value="PAS-assoc_C"/>
</dbReference>
<dbReference type="CDD" id="cd00082">
    <property type="entry name" value="HisKA"/>
    <property type="match status" value="1"/>
</dbReference>
<dbReference type="CDD" id="cd00130">
    <property type="entry name" value="PAS"/>
    <property type="match status" value="4"/>
</dbReference>
<protein>
    <recommendedName>
        <fullName evidence="2">histidine kinase</fullName>
        <ecNumber evidence="2">2.7.13.3</ecNumber>
    </recommendedName>
</protein>
<dbReference type="SMART" id="SM00086">
    <property type="entry name" value="PAC"/>
    <property type="match status" value="5"/>
</dbReference>
<comment type="caution">
    <text evidence="9">The sequence shown here is derived from an EMBL/GenBank/DDBJ whole genome shotgun (WGS) entry which is preliminary data.</text>
</comment>
<keyword evidence="4" id="KW-0808">Transferase</keyword>
<keyword evidence="3" id="KW-0597">Phosphoprotein</keyword>
<dbReference type="SUPFAM" id="SSF47384">
    <property type="entry name" value="Homodimeric domain of signal transducing histidine kinase"/>
    <property type="match status" value="1"/>
</dbReference>
<dbReference type="Pfam" id="PF00512">
    <property type="entry name" value="HisKA"/>
    <property type="match status" value="1"/>
</dbReference>
<dbReference type="InterPro" id="IPR005467">
    <property type="entry name" value="His_kinase_dom"/>
</dbReference>
<feature type="domain" description="PAC" evidence="8">
    <location>
        <begin position="593"/>
        <end position="645"/>
    </location>
</feature>
<dbReference type="PANTHER" id="PTHR43304">
    <property type="entry name" value="PHYTOCHROME-LIKE PROTEIN CPH1"/>
    <property type="match status" value="1"/>
</dbReference>
<dbReference type="Gene3D" id="3.30.450.20">
    <property type="entry name" value="PAS domain"/>
    <property type="match status" value="5"/>
</dbReference>
<comment type="catalytic activity">
    <reaction evidence="1">
        <text>ATP + protein L-histidine = ADP + protein N-phospho-L-histidine.</text>
        <dbReference type="EC" id="2.7.13.3"/>
    </reaction>
</comment>
<dbReference type="Pfam" id="PF02518">
    <property type="entry name" value="HATPase_c"/>
    <property type="match status" value="1"/>
</dbReference>
<dbReference type="RefSeq" id="WP_121200953.1">
    <property type="nucleotide sequence ID" value="NZ_RBKU01000001.1"/>
</dbReference>
<dbReference type="SUPFAM" id="SSF55874">
    <property type="entry name" value="ATPase domain of HSP90 chaperone/DNA topoisomerase II/histidine kinase"/>
    <property type="match status" value="1"/>
</dbReference>
<evidence type="ECO:0000313" key="9">
    <source>
        <dbReference type="EMBL" id="RKR84956.1"/>
    </source>
</evidence>
<dbReference type="InterPro" id="IPR003661">
    <property type="entry name" value="HisK_dim/P_dom"/>
</dbReference>
<dbReference type="InterPro" id="IPR036890">
    <property type="entry name" value="HATPase_C_sf"/>
</dbReference>
<evidence type="ECO:0000313" key="10">
    <source>
        <dbReference type="Proteomes" id="UP000268007"/>
    </source>
</evidence>
<dbReference type="EMBL" id="RBKU01000001">
    <property type="protein sequence ID" value="RKR84956.1"/>
    <property type="molecule type" value="Genomic_DNA"/>
</dbReference>
<dbReference type="InterPro" id="IPR052162">
    <property type="entry name" value="Sensor_kinase/Photoreceptor"/>
</dbReference>
<dbReference type="FunFam" id="3.30.565.10:FF:000006">
    <property type="entry name" value="Sensor histidine kinase WalK"/>
    <property type="match status" value="1"/>
</dbReference>
<dbReference type="PANTHER" id="PTHR43304:SF1">
    <property type="entry name" value="PAC DOMAIN-CONTAINING PROTEIN"/>
    <property type="match status" value="1"/>
</dbReference>
<dbReference type="InterPro" id="IPR004358">
    <property type="entry name" value="Sig_transdc_His_kin-like_C"/>
</dbReference>
<dbReference type="SMART" id="SM00387">
    <property type="entry name" value="HATPase_c"/>
    <property type="match status" value="1"/>
</dbReference>
<dbReference type="GO" id="GO:0000155">
    <property type="term" value="F:phosphorelay sensor kinase activity"/>
    <property type="evidence" value="ECO:0007669"/>
    <property type="project" value="InterPro"/>
</dbReference>
<dbReference type="Pfam" id="PF13426">
    <property type="entry name" value="PAS_9"/>
    <property type="match status" value="1"/>
</dbReference>
<dbReference type="InterPro" id="IPR001610">
    <property type="entry name" value="PAC"/>
</dbReference>
<dbReference type="InterPro" id="IPR000014">
    <property type="entry name" value="PAS"/>
</dbReference>
<dbReference type="InterPro" id="IPR036097">
    <property type="entry name" value="HisK_dim/P_sf"/>
</dbReference>